<evidence type="ECO:0000256" key="7">
    <source>
        <dbReference type="ARBA" id="ARBA00047464"/>
    </source>
</evidence>
<dbReference type="Pfam" id="PF05201">
    <property type="entry name" value="GlutR_N"/>
    <property type="match status" value="1"/>
</dbReference>
<dbReference type="Pfam" id="PF00745">
    <property type="entry name" value="GlutR_dimer"/>
    <property type="match status" value="1"/>
</dbReference>
<dbReference type="SUPFAM" id="SSF69742">
    <property type="entry name" value="Glutamyl tRNA-reductase catalytic, N-terminal domain"/>
    <property type="match status" value="1"/>
</dbReference>
<dbReference type="PROSITE" id="PS00747">
    <property type="entry name" value="GLUTR"/>
    <property type="match status" value="1"/>
</dbReference>
<feature type="domain" description="Tetrapyrrole biosynthesis glutamyl-tRNA reductase dimerisation" evidence="10">
    <location>
        <begin position="316"/>
        <end position="413"/>
    </location>
</feature>
<feature type="binding site" evidence="8">
    <location>
        <position position="105"/>
    </location>
    <ligand>
        <name>substrate</name>
    </ligand>
</feature>
<comment type="subunit">
    <text evidence="8">Homodimer.</text>
</comment>
<dbReference type="InterPro" id="IPR036343">
    <property type="entry name" value="GluRdtase_N_sf"/>
</dbReference>
<reference evidence="13 14" key="1">
    <citation type="submission" date="2024-07" db="EMBL/GenBank/DDBJ databases">
        <title>Uliginosibacterium flavum JJ3220;KACC:17644.</title>
        <authorList>
            <person name="Kim M.K."/>
        </authorList>
    </citation>
    <scope>NUCLEOTIDE SEQUENCE [LARGE SCALE GENOMIC DNA]</scope>
    <source>
        <strain evidence="13 14">KACC:17644</strain>
    </source>
</reference>
<evidence type="ECO:0000259" key="12">
    <source>
        <dbReference type="Pfam" id="PF05201"/>
    </source>
</evidence>
<evidence type="ECO:0000256" key="9">
    <source>
        <dbReference type="RuleBase" id="RU000584"/>
    </source>
</evidence>
<dbReference type="Gene3D" id="3.30.460.30">
    <property type="entry name" value="Glutamyl-tRNA reductase, N-terminal domain"/>
    <property type="match status" value="1"/>
</dbReference>
<dbReference type="Gene3D" id="3.40.50.720">
    <property type="entry name" value="NAD(P)-binding Rossmann-like Domain"/>
    <property type="match status" value="1"/>
</dbReference>
<keyword evidence="4 8" id="KW-0521">NADP</keyword>
<dbReference type="Proteomes" id="UP001549691">
    <property type="component" value="Unassembled WGS sequence"/>
</dbReference>
<comment type="caution">
    <text evidence="13">The sequence shown here is derived from an EMBL/GenBank/DDBJ whole genome shotgun (WGS) entry which is preliminary data.</text>
</comment>
<evidence type="ECO:0000256" key="8">
    <source>
        <dbReference type="HAMAP-Rule" id="MF_00087"/>
    </source>
</evidence>
<dbReference type="CDD" id="cd05213">
    <property type="entry name" value="NAD_bind_Glutamyl_tRNA_reduct"/>
    <property type="match status" value="1"/>
</dbReference>
<evidence type="ECO:0000259" key="11">
    <source>
        <dbReference type="Pfam" id="PF01488"/>
    </source>
</evidence>
<feature type="site" description="Important for activity" evidence="8">
    <location>
        <position position="95"/>
    </location>
</feature>
<comment type="catalytic activity">
    <reaction evidence="7 8 9">
        <text>(S)-4-amino-5-oxopentanoate + tRNA(Glu) + NADP(+) = L-glutamyl-tRNA(Glu) + NADPH + H(+)</text>
        <dbReference type="Rhea" id="RHEA:12344"/>
        <dbReference type="Rhea" id="RHEA-COMP:9663"/>
        <dbReference type="Rhea" id="RHEA-COMP:9680"/>
        <dbReference type="ChEBI" id="CHEBI:15378"/>
        <dbReference type="ChEBI" id="CHEBI:57501"/>
        <dbReference type="ChEBI" id="CHEBI:57783"/>
        <dbReference type="ChEBI" id="CHEBI:58349"/>
        <dbReference type="ChEBI" id="CHEBI:78442"/>
        <dbReference type="ChEBI" id="CHEBI:78520"/>
        <dbReference type="EC" id="1.2.1.70"/>
    </reaction>
</comment>
<comment type="pathway">
    <text evidence="1 8 9">Porphyrin-containing compound metabolism; protoporphyrin-IX biosynthesis; 5-aminolevulinate from L-glutamyl-tRNA(Glu): step 1/2.</text>
</comment>
<dbReference type="GO" id="GO:0008883">
    <property type="term" value="F:glutamyl-tRNA reductase activity"/>
    <property type="evidence" value="ECO:0007669"/>
    <property type="project" value="UniProtKB-EC"/>
</dbReference>
<keyword evidence="14" id="KW-1185">Reference proteome</keyword>
<organism evidence="13 14">
    <name type="scientific">Uliginosibacterium flavum</name>
    <dbReference type="NCBI Taxonomy" id="1396831"/>
    <lineage>
        <taxon>Bacteria</taxon>
        <taxon>Pseudomonadati</taxon>
        <taxon>Pseudomonadota</taxon>
        <taxon>Betaproteobacteria</taxon>
        <taxon>Rhodocyclales</taxon>
        <taxon>Zoogloeaceae</taxon>
        <taxon>Uliginosibacterium</taxon>
    </lineage>
</organism>
<dbReference type="InterPro" id="IPR015896">
    <property type="entry name" value="4pyrrol_synth_GluRdtase_dimer"/>
</dbReference>
<protein>
    <recommendedName>
        <fullName evidence="3 8">Glutamyl-tRNA reductase</fullName>
        <shortName evidence="8">GluTR</shortName>
        <ecNumber evidence="3 8">1.2.1.70</ecNumber>
    </recommendedName>
</protein>
<accession>A0ABV2TH56</accession>
<evidence type="ECO:0000256" key="5">
    <source>
        <dbReference type="ARBA" id="ARBA00023002"/>
    </source>
</evidence>
<comment type="miscellaneous">
    <text evidence="8">During catalysis, the active site Cys acts as a nucleophile attacking the alpha-carbonyl group of tRNA-bound glutamate with the formation of a thioester intermediate between enzyme and glutamate, and the concomitant release of tRNA(Glu). The thioester intermediate is finally reduced by direct hydride transfer from NADPH, to form the product GSA.</text>
</comment>
<dbReference type="InterPro" id="IPR015895">
    <property type="entry name" value="4pyrrol_synth_GluRdtase_N"/>
</dbReference>
<comment type="function">
    <text evidence="8">Catalyzes the NADPH-dependent reduction of glutamyl-tRNA(Glu) to glutamate 1-semialdehyde (GSA).</text>
</comment>
<feature type="active site" description="Nucleophile" evidence="8">
    <location>
        <position position="50"/>
    </location>
</feature>
<evidence type="ECO:0000259" key="10">
    <source>
        <dbReference type="Pfam" id="PF00745"/>
    </source>
</evidence>
<dbReference type="InterPro" id="IPR000343">
    <property type="entry name" value="4pyrrol_synth_GluRdtase"/>
</dbReference>
<dbReference type="EC" id="1.2.1.70" evidence="3 8"/>
<evidence type="ECO:0000313" key="13">
    <source>
        <dbReference type="EMBL" id="MET7013249.1"/>
    </source>
</evidence>
<gene>
    <name evidence="8 13" type="primary">hemA</name>
    <name evidence="13" type="ORF">ABXR19_03545</name>
</gene>
<keyword evidence="5 8" id="KW-0560">Oxidoreductase</keyword>
<dbReference type="PANTHER" id="PTHR43013:SF1">
    <property type="entry name" value="GLUTAMYL-TRNA REDUCTASE"/>
    <property type="match status" value="1"/>
</dbReference>
<evidence type="ECO:0000256" key="1">
    <source>
        <dbReference type="ARBA" id="ARBA00005059"/>
    </source>
</evidence>
<dbReference type="EMBL" id="JBEWZI010000003">
    <property type="protein sequence ID" value="MET7013249.1"/>
    <property type="molecule type" value="Genomic_DNA"/>
</dbReference>
<evidence type="ECO:0000256" key="4">
    <source>
        <dbReference type="ARBA" id="ARBA00022857"/>
    </source>
</evidence>
<keyword evidence="6 8" id="KW-0627">Porphyrin biosynthesis</keyword>
<feature type="domain" description="Glutamyl-tRNA reductase N-terminal" evidence="12">
    <location>
        <begin position="6"/>
        <end position="152"/>
    </location>
</feature>
<evidence type="ECO:0000256" key="3">
    <source>
        <dbReference type="ARBA" id="ARBA00012970"/>
    </source>
</evidence>
<dbReference type="InterPro" id="IPR036291">
    <property type="entry name" value="NAD(P)-bd_dom_sf"/>
</dbReference>
<feature type="binding site" evidence="8">
    <location>
        <position position="116"/>
    </location>
    <ligand>
        <name>substrate</name>
    </ligand>
</feature>
<dbReference type="SUPFAM" id="SSF69075">
    <property type="entry name" value="Glutamyl tRNA-reductase dimerization domain"/>
    <property type="match status" value="1"/>
</dbReference>
<name>A0ABV2TH56_9RHOO</name>
<evidence type="ECO:0000313" key="14">
    <source>
        <dbReference type="Proteomes" id="UP001549691"/>
    </source>
</evidence>
<sequence>MPLFAIGLNHHTAPVAIRERLAFPPASVSEALASLADGQVVSEAALVSTCNRTELYCSTDSPEAAVDWLARQRGVPLAEIAPYLYTLPEAEAVRHVFRVASGLDSMVLGEPQILGQLKEAARTADAAGTLGATLHKLFQKSFAVAKDVRSSTAIGANVVSMAAAAVRLSARIFEDMRDTRILFIGAGEMIELCATHFAGVSPRQMTVANRTRGRAEMLAARIGADVLSLDAIAEALPNYDVVIACTASPLPLIGRGMAERALKVRRRRPMVMVDLAVPRDIEAEVAKLSDVFLYSLDDLAQIVSAGLESRQSAVVEAEAIIGAQLLDFQHWLGSRHAVPTIRQLREQAEARRLAELDHAKRMLARGDDPHAVLEALSHGLTNKLLHGPTQFLNQAEGAAIAQAVDTVQRVFQLDGHGTHKAES</sequence>
<dbReference type="InterPro" id="IPR036453">
    <property type="entry name" value="GluRdtase_dimer_dom_sf"/>
</dbReference>
<dbReference type="NCBIfam" id="TIGR01035">
    <property type="entry name" value="hemA"/>
    <property type="match status" value="1"/>
</dbReference>
<dbReference type="InterPro" id="IPR006151">
    <property type="entry name" value="Shikm_DH/Glu-tRNA_Rdtase"/>
</dbReference>
<dbReference type="InterPro" id="IPR018214">
    <property type="entry name" value="GluRdtase_CS"/>
</dbReference>
<dbReference type="PANTHER" id="PTHR43013">
    <property type="entry name" value="GLUTAMYL-TRNA REDUCTASE"/>
    <property type="match status" value="1"/>
</dbReference>
<dbReference type="HAMAP" id="MF_00087">
    <property type="entry name" value="Glu_tRNA_reductase"/>
    <property type="match status" value="1"/>
</dbReference>
<feature type="binding site" evidence="8">
    <location>
        <begin position="49"/>
        <end position="52"/>
    </location>
    <ligand>
        <name>substrate</name>
    </ligand>
</feature>
<evidence type="ECO:0000256" key="6">
    <source>
        <dbReference type="ARBA" id="ARBA00023244"/>
    </source>
</evidence>
<dbReference type="RefSeq" id="WP_354599713.1">
    <property type="nucleotide sequence ID" value="NZ_JBEWZI010000003.1"/>
</dbReference>
<dbReference type="Pfam" id="PF01488">
    <property type="entry name" value="Shikimate_DH"/>
    <property type="match status" value="1"/>
</dbReference>
<dbReference type="PIRSF" id="PIRSF000445">
    <property type="entry name" value="4pyrrol_synth_GluRdtase"/>
    <property type="match status" value="1"/>
</dbReference>
<comment type="similarity">
    <text evidence="2 8 9">Belongs to the glutamyl-tRNA reductase family.</text>
</comment>
<comment type="domain">
    <text evidence="8">Possesses an unusual extended V-shaped dimeric structure with each monomer consisting of three distinct domains arranged along a curved 'spinal' alpha-helix. The N-terminal catalytic domain specifically recognizes the glutamate moiety of the substrate. The second domain is the NADPH-binding domain, and the third C-terminal domain is responsible for dimerization.</text>
</comment>
<proteinExistence type="inferred from homology"/>
<feature type="binding site" evidence="8">
    <location>
        <begin position="110"/>
        <end position="112"/>
    </location>
    <ligand>
        <name>substrate</name>
    </ligand>
</feature>
<feature type="binding site" evidence="8">
    <location>
        <begin position="185"/>
        <end position="190"/>
    </location>
    <ligand>
        <name>NADP(+)</name>
        <dbReference type="ChEBI" id="CHEBI:58349"/>
    </ligand>
</feature>
<dbReference type="SUPFAM" id="SSF51735">
    <property type="entry name" value="NAD(P)-binding Rossmann-fold domains"/>
    <property type="match status" value="1"/>
</dbReference>
<evidence type="ECO:0000256" key="2">
    <source>
        <dbReference type="ARBA" id="ARBA00005916"/>
    </source>
</evidence>
<feature type="domain" description="Quinate/shikimate 5-dehydrogenase/glutamyl-tRNA reductase" evidence="11">
    <location>
        <begin position="168"/>
        <end position="302"/>
    </location>
</feature>